<protein>
    <submittedName>
        <fullName evidence="2">Uncharacterized protein</fullName>
    </submittedName>
</protein>
<keyword evidence="1" id="KW-0472">Membrane</keyword>
<accession>A0A5A8F211</accession>
<dbReference type="EMBL" id="VFJB01000007">
    <property type="protein sequence ID" value="KAA0257490.1"/>
    <property type="molecule type" value="Genomic_DNA"/>
</dbReference>
<comment type="caution">
    <text evidence="2">The sequence shown here is derived from an EMBL/GenBank/DDBJ whole genome shotgun (WGS) entry which is preliminary data.</text>
</comment>
<dbReference type="AlphaFoldDB" id="A0A5A8F211"/>
<evidence type="ECO:0000256" key="1">
    <source>
        <dbReference type="SAM" id="Phobius"/>
    </source>
</evidence>
<dbReference type="Proteomes" id="UP000322876">
    <property type="component" value="Unassembled WGS sequence"/>
</dbReference>
<dbReference type="RefSeq" id="WP_149266871.1">
    <property type="nucleotide sequence ID" value="NZ_VFJB01000007.1"/>
</dbReference>
<keyword evidence="1" id="KW-1133">Transmembrane helix</keyword>
<name>A0A5A8F211_9BACT</name>
<gene>
    <name evidence="2" type="ORF">FHQ18_09105</name>
</gene>
<evidence type="ECO:0000313" key="3">
    <source>
        <dbReference type="Proteomes" id="UP000322876"/>
    </source>
</evidence>
<evidence type="ECO:0000313" key="2">
    <source>
        <dbReference type="EMBL" id="KAA0257490.1"/>
    </source>
</evidence>
<keyword evidence="3" id="KW-1185">Reference proteome</keyword>
<proteinExistence type="predicted"/>
<sequence length="155" mass="17560">MSKEKENAISNPKIQKKNKINYFAVVIIVLLVTVIVQIVTAQIFSKAIIKRNFVSVDTSKIIEIERIELAKKAKSITDSKQLFAEFEKFIEDLKSTIDSMSKSLNVIVLEKGAVVSSDIYDLTDVVIKRMNKKGYKLDLDNLQKLPKIEVNGDKK</sequence>
<reference evidence="2 3" key="1">
    <citation type="submission" date="2019-06" db="EMBL/GenBank/DDBJ databases">
        <title>Genomic insights into carbon and energy metabolism of Deferribacter autotrophicus revealed new metabolic traits in the phylum Deferribacteres.</title>
        <authorList>
            <person name="Slobodkin A.I."/>
            <person name="Slobodkina G.B."/>
            <person name="Allioux M."/>
            <person name="Alain K."/>
            <person name="Jebbar M."/>
            <person name="Shadrin V."/>
            <person name="Kublanov I.V."/>
            <person name="Toshchakov S.V."/>
            <person name="Bonch-Osmolovskaya E.A."/>
        </authorList>
    </citation>
    <scope>NUCLEOTIDE SEQUENCE [LARGE SCALE GENOMIC DNA]</scope>
    <source>
        <strain evidence="2 3">SL50</strain>
    </source>
</reference>
<keyword evidence="1" id="KW-0812">Transmembrane</keyword>
<organism evidence="2 3">
    <name type="scientific">Deferribacter autotrophicus</name>
    <dbReference type="NCBI Taxonomy" id="500465"/>
    <lineage>
        <taxon>Bacteria</taxon>
        <taxon>Pseudomonadati</taxon>
        <taxon>Deferribacterota</taxon>
        <taxon>Deferribacteres</taxon>
        <taxon>Deferribacterales</taxon>
        <taxon>Deferribacteraceae</taxon>
        <taxon>Deferribacter</taxon>
    </lineage>
</organism>
<feature type="transmembrane region" description="Helical" evidence="1">
    <location>
        <begin position="20"/>
        <end position="44"/>
    </location>
</feature>